<evidence type="ECO:0000256" key="3">
    <source>
        <dbReference type="ARBA" id="ARBA00023002"/>
    </source>
</evidence>
<evidence type="ECO:0000256" key="2">
    <source>
        <dbReference type="ARBA" id="ARBA00022857"/>
    </source>
</evidence>
<evidence type="ECO:0000313" key="5">
    <source>
        <dbReference type="Proteomes" id="UP001385951"/>
    </source>
</evidence>
<dbReference type="PANTHER" id="PTHR43544">
    <property type="entry name" value="SHORT-CHAIN DEHYDROGENASE/REDUCTASE"/>
    <property type="match status" value="1"/>
</dbReference>
<keyword evidence="5" id="KW-1185">Reference proteome</keyword>
<proteinExistence type="inferred from homology"/>
<evidence type="ECO:0000313" key="4">
    <source>
        <dbReference type="EMBL" id="KAK7685397.1"/>
    </source>
</evidence>
<dbReference type="Proteomes" id="UP001385951">
    <property type="component" value="Unassembled WGS sequence"/>
</dbReference>
<dbReference type="PANTHER" id="PTHR43544:SF7">
    <property type="entry name" value="NADB-LER2"/>
    <property type="match status" value="1"/>
</dbReference>
<gene>
    <name evidence="4" type="ORF">QCA50_011260</name>
</gene>
<keyword evidence="2" id="KW-0521">NADP</keyword>
<dbReference type="Pfam" id="PF00106">
    <property type="entry name" value="adh_short"/>
    <property type="match status" value="1"/>
</dbReference>
<protein>
    <submittedName>
        <fullName evidence="4">Uncharacterized protein</fullName>
    </submittedName>
</protein>
<dbReference type="InterPro" id="IPR051468">
    <property type="entry name" value="Fungal_SecMetab_SDRs"/>
</dbReference>
<dbReference type="InterPro" id="IPR002347">
    <property type="entry name" value="SDR_fam"/>
</dbReference>
<dbReference type="GO" id="GO:0016491">
    <property type="term" value="F:oxidoreductase activity"/>
    <property type="evidence" value="ECO:0007669"/>
    <property type="project" value="UniProtKB-KW"/>
</dbReference>
<keyword evidence="3" id="KW-0560">Oxidoreductase</keyword>
<dbReference type="Gene3D" id="3.40.50.720">
    <property type="entry name" value="NAD(P)-binding Rossmann-like Domain"/>
    <property type="match status" value="1"/>
</dbReference>
<comment type="caution">
    <text evidence="4">The sequence shown here is derived from an EMBL/GenBank/DDBJ whole genome shotgun (WGS) entry which is preliminary data.</text>
</comment>
<comment type="similarity">
    <text evidence="1">Belongs to the short-chain dehydrogenases/reductases (SDR) family.</text>
</comment>
<dbReference type="InterPro" id="IPR036291">
    <property type="entry name" value="NAD(P)-bd_dom_sf"/>
</dbReference>
<sequence length="149" mass="16594">MMVMNDQPLSFDVQDFFNVIRTNVLGPALILRAFLPLLERGKRKVVVNVTSRLGCITQAAELYGAHMAMYATSKAALNMFTVKTACQRPDMIVFALSPGHNSTDSGGEDAPHDPEDTVAALLPFISLVTSKHSGKYWDYWGREIEVYPW</sequence>
<dbReference type="AlphaFoldDB" id="A0AAW0G1K0"/>
<evidence type="ECO:0000256" key="1">
    <source>
        <dbReference type="ARBA" id="ARBA00006484"/>
    </source>
</evidence>
<dbReference type="GO" id="GO:0005737">
    <property type="term" value="C:cytoplasm"/>
    <property type="evidence" value="ECO:0007669"/>
    <property type="project" value="TreeGrafter"/>
</dbReference>
<organism evidence="4 5">
    <name type="scientific">Cerrena zonata</name>
    <dbReference type="NCBI Taxonomy" id="2478898"/>
    <lineage>
        <taxon>Eukaryota</taxon>
        <taxon>Fungi</taxon>
        <taxon>Dikarya</taxon>
        <taxon>Basidiomycota</taxon>
        <taxon>Agaricomycotina</taxon>
        <taxon>Agaricomycetes</taxon>
        <taxon>Polyporales</taxon>
        <taxon>Cerrenaceae</taxon>
        <taxon>Cerrena</taxon>
    </lineage>
</organism>
<reference evidence="4 5" key="1">
    <citation type="submission" date="2022-09" db="EMBL/GenBank/DDBJ databases">
        <authorList>
            <person name="Palmer J.M."/>
        </authorList>
    </citation>
    <scope>NUCLEOTIDE SEQUENCE [LARGE SCALE GENOMIC DNA]</scope>
    <source>
        <strain evidence="4 5">DSM 7382</strain>
    </source>
</reference>
<dbReference type="SUPFAM" id="SSF51735">
    <property type="entry name" value="NAD(P)-binding Rossmann-fold domains"/>
    <property type="match status" value="1"/>
</dbReference>
<dbReference type="EMBL" id="JASBNA010000020">
    <property type="protein sequence ID" value="KAK7685397.1"/>
    <property type="molecule type" value="Genomic_DNA"/>
</dbReference>
<name>A0AAW0G1K0_9APHY</name>
<accession>A0AAW0G1K0</accession>